<gene>
    <name evidence="2" type="ORF">UV20_C0011G0011</name>
</gene>
<sequence length="275" mass="30742">MIFANRVAIRGWFDLWYRKSTLPPAQEFSPIKIEAVKNSAASSVNQKEETQKQSPIPANLQTDIIITPPPSTASSSVQDSLQENVLPMEINLAVPFVSQAPFKNWDALHEETCEEASAVMINGFYTSVKVYTRGQMEDELQKIVDWENINFGFFEDTTAEETVQFIKAIYGLNAVVKYDITLDDIKQTLASDQPVIVPAAGKLLPNPYFSNGGPLYHMLVVKGYTKDGKFITNDPGTNTLGENFTYKFDDLYNAIHDWVKSGDVLTGRKAMIVVE</sequence>
<dbReference type="EMBL" id="LCDO01000011">
    <property type="protein sequence ID" value="KKS56470.1"/>
    <property type="molecule type" value="Genomic_DNA"/>
</dbReference>
<comment type="caution">
    <text evidence="2">The sequence shown here is derived from an EMBL/GenBank/DDBJ whole genome shotgun (WGS) entry which is preliminary data.</text>
</comment>
<reference evidence="2 3" key="1">
    <citation type="journal article" date="2015" name="Nature">
        <title>rRNA introns, odd ribosomes, and small enigmatic genomes across a large radiation of phyla.</title>
        <authorList>
            <person name="Brown C.T."/>
            <person name="Hug L.A."/>
            <person name="Thomas B.C."/>
            <person name="Sharon I."/>
            <person name="Castelle C.J."/>
            <person name="Singh A."/>
            <person name="Wilkins M.J."/>
            <person name="Williams K.H."/>
            <person name="Banfield J.F."/>
        </authorList>
    </citation>
    <scope>NUCLEOTIDE SEQUENCE [LARGE SCALE GENOMIC DNA]</scope>
</reference>
<evidence type="ECO:0000259" key="1">
    <source>
        <dbReference type="Pfam" id="PF13529"/>
    </source>
</evidence>
<evidence type="ECO:0000313" key="2">
    <source>
        <dbReference type="EMBL" id="KKS56470.1"/>
    </source>
</evidence>
<name>A0A0G1A635_9BACT</name>
<organism evidence="2 3">
    <name type="scientific">Candidatus Magasanikbacteria bacterium GW2011_GWA2_42_32</name>
    <dbReference type="NCBI Taxonomy" id="1619039"/>
    <lineage>
        <taxon>Bacteria</taxon>
        <taxon>Candidatus Magasanikiibacteriota</taxon>
    </lineage>
</organism>
<evidence type="ECO:0000313" key="3">
    <source>
        <dbReference type="Proteomes" id="UP000034837"/>
    </source>
</evidence>
<dbReference type="Pfam" id="PF13529">
    <property type="entry name" value="Peptidase_C39_2"/>
    <property type="match status" value="1"/>
</dbReference>
<dbReference type="Gene3D" id="3.90.70.10">
    <property type="entry name" value="Cysteine proteinases"/>
    <property type="match status" value="1"/>
</dbReference>
<protein>
    <recommendedName>
        <fullName evidence="1">Peptidase C39-like domain-containing protein</fullName>
    </recommendedName>
</protein>
<dbReference type="InterPro" id="IPR039564">
    <property type="entry name" value="Peptidase_C39-like"/>
</dbReference>
<dbReference type="AlphaFoldDB" id="A0A0G1A635"/>
<accession>A0A0G1A635</accession>
<feature type="domain" description="Peptidase C39-like" evidence="1">
    <location>
        <begin position="93"/>
        <end position="235"/>
    </location>
</feature>
<dbReference type="Proteomes" id="UP000034837">
    <property type="component" value="Unassembled WGS sequence"/>
</dbReference>
<proteinExistence type="predicted"/>